<dbReference type="EMBL" id="JAENJH010000001">
    <property type="protein sequence ID" value="MBK1783431.1"/>
    <property type="molecule type" value="Genomic_DNA"/>
</dbReference>
<keyword evidence="4 5" id="KW-0472">Membrane</keyword>
<dbReference type="InterPro" id="IPR020846">
    <property type="entry name" value="MFS_dom"/>
</dbReference>
<evidence type="ECO:0000259" key="6">
    <source>
        <dbReference type="PROSITE" id="PS50850"/>
    </source>
</evidence>
<evidence type="ECO:0000256" key="3">
    <source>
        <dbReference type="ARBA" id="ARBA00022989"/>
    </source>
</evidence>
<evidence type="ECO:0000313" key="7">
    <source>
        <dbReference type="EMBL" id="MBK1783431.1"/>
    </source>
</evidence>
<name>A0A934V1L3_9PSEU</name>
<feature type="transmembrane region" description="Helical" evidence="5">
    <location>
        <begin position="48"/>
        <end position="68"/>
    </location>
</feature>
<protein>
    <submittedName>
        <fullName evidence="7">MFS transporter</fullName>
    </submittedName>
</protein>
<reference evidence="7" key="1">
    <citation type="submission" date="2020-12" db="EMBL/GenBank/DDBJ databases">
        <title>Prauserella sp. ASG 168, a novel actinomycete isolated from cave rock.</title>
        <authorList>
            <person name="Suriyachadkun C."/>
        </authorList>
    </citation>
    <scope>NUCLEOTIDE SEQUENCE</scope>
    <source>
        <strain evidence="7">ASG 168</strain>
    </source>
</reference>
<dbReference type="Proteomes" id="UP000635245">
    <property type="component" value="Unassembled WGS sequence"/>
</dbReference>
<gene>
    <name evidence="7" type="ORF">JHE00_03765</name>
</gene>
<feature type="transmembrane region" description="Helical" evidence="5">
    <location>
        <begin position="140"/>
        <end position="161"/>
    </location>
</feature>
<feature type="transmembrane region" description="Helical" evidence="5">
    <location>
        <begin position="282"/>
        <end position="299"/>
    </location>
</feature>
<dbReference type="InterPro" id="IPR001958">
    <property type="entry name" value="Tet-R_TetA/multi-R_MdtG-like"/>
</dbReference>
<comment type="caution">
    <text evidence="7">The sequence shown here is derived from an EMBL/GenBank/DDBJ whole genome shotgun (WGS) entry which is preliminary data.</text>
</comment>
<dbReference type="PANTHER" id="PTHR23526">
    <property type="entry name" value="INTEGRAL MEMBRANE TRANSPORT PROTEIN-RELATED"/>
    <property type="match status" value="1"/>
</dbReference>
<feature type="transmembrane region" description="Helical" evidence="5">
    <location>
        <begin position="15"/>
        <end position="36"/>
    </location>
</feature>
<dbReference type="InterPro" id="IPR011701">
    <property type="entry name" value="MFS"/>
</dbReference>
<evidence type="ECO:0000256" key="1">
    <source>
        <dbReference type="ARBA" id="ARBA00004651"/>
    </source>
</evidence>
<feature type="transmembrane region" description="Helical" evidence="5">
    <location>
        <begin position="105"/>
        <end position="128"/>
    </location>
</feature>
<keyword evidence="8" id="KW-1185">Reference proteome</keyword>
<proteinExistence type="predicted"/>
<dbReference type="GO" id="GO:0022857">
    <property type="term" value="F:transmembrane transporter activity"/>
    <property type="evidence" value="ECO:0007669"/>
    <property type="project" value="InterPro"/>
</dbReference>
<feature type="transmembrane region" description="Helical" evidence="5">
    <location>
        <begin position="350"/>
        <end position="374"/>
    </location>
</feature>
<organism evidence="7 8">
    <name type="scientific">Prauserella cavernicola</name>
    <dbReference type="NCBI Taxonomy" id="2800127"/>
    <lineage>
        <taxon>Bacteria</taxon>
        <taxon>Bacillati</taxon>
        <taxon>Actinomycetota</taxon>
        <taxon>Actinomycetes</taxon>
        <taxon>Pseudonocardiales</taxon>
        <taxon>Pseudonocardiaceae</taxon>
        <taxon>Prauserella</taxon>
    </lineage>
</organism>
<comment type="subcellular location">
    <subcellularLocation>
        <location evidence="1">Cell membrane</location>
        <topology evidence="1">Multi-pass membrane protein</topology>
    </subcellularLocation>
</comment>
<feature type="transmembrane region" description="Helical" evidence="5">
    <location>
        <begin position="246"/>
        <end position="270"/>
    </location>
</feature>
<feature type="transmembrane region" description="Helical" evidence="5">
    <location>
        <begin position="80"/>
        <end position="99"/>
    </location>
</feature>
<keyword evidence="2 5" id="KW-0812">Transmembrane</keyword>
<feature type="transmembrane region" description="Helical" evidence="5">
    <location>
        <begin position="173"/>
        <end position="192"/>
    </location>
</feature>
<feature type="transmembrane region" description="Helical" evidence="5">
    <location>
        <begin position="305"/>
        <end position="329"/>
    </location>
</feature>
<dbReference type="InterPro" id="IPR036259">
    <property type="entry name" value="MFS_trans_sf"/>
</dbReference>
<dbReference type="PROSITE" id="PS50850">
    <property type="entry name" value="MFS"/>
    <property type="match status" value="1"/>
</dbReference>
<dbReference type="InterPro" id="IPR052528">
    <property type="entry name" value="Sugar_transport-like"/>
</dbReference>
<evidence type="ECO:0000313" key="8">
    <source>
        <dbReference type="Proteomes" id="UP000635245"/>
    </source>
</evidence>
<dbReference type="SUPFAM" id="SSF103473">
    <property type="entry name" value="MFS general substrate transporter"/>
    <property type="match status" value="1"/>
</dbReference>
<dbReference type="PRINTS" id="PR01035">
    <property type="entry name" value="TCRTETA"/>
</dbReference>
<dbReference type="Gene3D" id="1.20.1250.20">
    <property type="entry name" value="MFS general substrate transporter like domains"/>
    <property type="match status" value="2"/>
</dbReference>
<dbReference type="Pfam" id="PF07690">
    <property type="entry name" value="MFS_1"/>
    <property type="match status" value="2"/>
</dbReference>
<evidence type="ECO:0000256" key="2">
    <source>
        <dbReference type="ARBA" id="ARBA00022692"/>
    </source>
</evidence>
<dbReference type="AlphaFoldDB" id="A0A934V1L3"/>
<evidence type="ECO:0000256" key="5">
    <source>
        <dbReference type="SAM" id="Phobius"/>
    </source>
</evidence>
<sequence length="397" mass="39905">MTDGPGTRTAEGGRAWALLMHAALAQAVTFVLRPATAYRALELDLSPAWLGVLSGTFALAPLVLALPAGTIVDRVGERRVMITGGFLLTVAGGTFLVFGSTIPGLVAASIVLGTAHLCAVVGQQALVANTTTSGKLDAAFGYYTFAASAGQAAGPLLIVLFGGSQAIPDTTPVFQGAALLAVVVFAVSFAIVDGSRTRERAPAATAGVGGLLRLPGLPRALLTSCVVLAAVDISLVYLPALGAERGIASGVVGTLLTLRAVSSMASRLFLGRLTRWLGRKRVLLISIAASAAGLAVAAAPLPIWVLAAAVIVAGLGLGVGQPLTMSWLAESAPPGMRGRAMSLRLTGNRAGQVLVPGTVGLVAAGLGAAGVLWVTAAGLAWTGFAARKLRVDSPPEG</sequence>
<keyword evidence="3 5" id="KW-1133">Transmembrane helix</keyword>
<accession>A0A934V1L3</accession>
<evidence type="ECO:0000256" key="4">
    <source>
        <dbReference type="ARBA" id="ARBA00023136"/>
    </source>
</evidence>
<dbReference type="RefSeq" id="WP_200314735.1">
    <property type="nucleotide sequence ID" value="NZ_JAENJH010000001.1"/>
</dbReference>
<dbReference type="PANTHER" id="PTHR23526:SF4">
    <property type="entry name" value="INTEGRAL MEMBRANE TRANSPORT PROTEIN"/>
    <property type="match status" value="1"/>
</dbReference>
<dbReference type="GO" id="GO:0005886">
    <property type="term" value="C:plasma membrane"/>
    <property type="evidence" value="ECO:0007669"/>
    <property type="project" value="UniProtKB-SubCell"/>
</dbReference>
<feature type="domain" description="Major facilitator superfamily (MFS) profile" evidence="6">
    <location>
        <begin position="174"/>
        <end position="397"/>
    </location>
</feature>
<feature type="transmembrane region" description="Helical" evidence="5">
    <location>
        <begin position="220"/>
        <end position="240"/>
    </location>
</feature>